<gene>
    <name evidence="1" type="ORF">S06H3_08550</name>
</gene>
<accession>X1LUR0</accession>
<reference evidence="1" key="1">
    <citation type="journal article" date="2014" name="Front. Microbiol.">
        <title>High frequency of phylogenetically diverse reductive dehalogenase-homologous genes in deep subseafloor sedimentary metagenomes.</title>
        <authorList>
            <person name="Kawai M."/>
            <person name="Futagami T."/>
            <person name="Toyoda A."/>
            <person name="Takaki Y."/>
            <person name="Nishi S."/>
            <person name="Hori S."/>
            <person name="Arai W."/>
            <person name="Tsubouchi T."/>
            <person name="Morono Y."/>
            <person name="Uchiyama I."/>
            <person name="Ito T."/>
            <person name="Fujiyama A."/>
            <person name="Inagaki F."/>
            <person name="Takami H."/>
        </authorList>
    </citation>
    <scope>NUCLEOTIDE SEQUENCE</scope>
    <source>
        <strain evidence="1">Expedition CK06-06</strain>
    </source>
</reference>
<dbReference type="EMBL" id="BARV01003623">
    <property type="protein sequence ID" value="GAI09531.1"/>
    <property type="molecule type" value="Genomic_DNA"/>
</dbReference>
<sequence length="323" mass="36808">IDKKLIYRKRKKGNDVKKYTRTVNPDLKGQQTQKGYFKEAINEWTKAGYSSFDIQAWNVYARSKKVTASGFNMFTRLKINADIESKTWERLTNCNIYNVKGKGFKVDINVDGDYLGKLYIGTSKYSMLKEVPGVFSVDKYTFDITGLSLLTRYYFYIENTAIGKEGRTGIYSQKTTEYMPVPIDIGLPAIDRSYYLKEGWTRFNKSNPANATGRIKRIEIYAYNNLLNVKVATFYQVSEYNYSTRDWTTIGNVPAGSKQIFEVDIEVKEGDFLGMYWSNGYMEADTSGYAGIKQIAGDHIPCENEAVSTLINRGMSEYGIGEG</sequence>
<organism evidence="1">
    <name type="scientific">marine sediment metagenome</name>
    <dbReference type="NCBI Taxonomy" id="412755"/>
    <lineage>
        <taxon>unclassified sequences</taxon>
        <taxon>metagenomes</taxon>
        <taxon>ecological metagenomes</taxon>
    </lineage>
</organism>
<evidence type="ECO:0000313" key="1">
    <source>
        <dbReference type="EMBL" id="GAI09531.1"/>
    </source>
</evidence>
<proteinExistence type="predicted"/>
<name>X1LUR0_9ZZZZ</name>
<protein>
    <submittedName>
        <fullName evidence="1">Uncharacterized protein</fullName>
    </submittedName>
</protein>
<comment type="caution">
    <text evidence="1">The sequence shown here is derived from an EMBL/GenBank/DDBJ whole genome shotgun (WGS) entry which is preliminary data.</text>
</comment>
<feature type="non-terminal residue" evidence="1">
    <location>
        <position position="1"/>
    </location>
</feature>
<dbReference type="AlphaFoldDB" id="X1LUR0"/>